<dbReference type="Proteomes" id="UP000011116">
    <property type="component" value="Chromosome 5H"/>
</dbReference>
<reference evidence="3" key="1">
    <citation type="journal article" date="2012" name="Nature">
        <title>A physical, genetic and functional sequence assembly of the barley genome.</title>
        <authorList>
            <consortium name="The International Barley Genome Sequencing Consortium"/>
            <person name="Mayer K.F."/>
            <person name="Waugh R."/>
            <person name="Brown J.W."/>
            <person name="Schulman A."/>
            <person name="Langridge P."/>
            <person name="Platzer M."/>
            <person name="Fincher G.B."/>
            <person name="Muehlbauer G.J."/>
            <person name="Sato K."/>
            <person name="Close T.J."/>
            <person name="Wise R.P."/>
            <person name="Stein N."/>
        </authorList>
    </citation>
    <scope>NUCLEOTIDE SEQUENCE [LARGE SCALE GENOMIC DNA]</scope>
    <source>
        <strain evidence="3">cv. Morex</strain>
    </source>
</reference>
<dbReference type="AlphaFoldDB" id="A0A8I6XWU8"/>
<keyword evidence="3" id="KW-1185">Reference proteome</keyword>
<dbReference type="Pfam" id="PF13966">
    <property type="entry name" value="zf-RVT"/>
    <property type="match status" value="1"/>
</dbReference>
<accession>A0A8I6XWU8</accession>
<dbReference type="Gramene" id="HORVU.MOREX.r3.5HG0464520.1">
    <property type="protein sequence ID" value="HORVU.MOREX.r3.5HG0464520.1.CDS1"/>
    <property type="gene ID" value="HORVU.MOREX.r3.5HG0464520"/>
</dbReference>
<reference evidence="2" key="3">
    <citation type="submission" date="2022-01" db="UniProtKB">
        <authorList>
            <consortium name="EnsemblPlants"/>
        </authorList>
    </citation>
    <scope>IDENTIFICATION</scope>
    <source>
        <strain evidence="2">subsp. vulgare</strain>
    </source>
</reference>
<organism evidence="2 3">
    <name type="scientific">Hordeum vulgare subsp. vulgare</name>
    <name type="common">Domesticated barley</name>
    <dbReference type="NCBI Taxonomy" id="112509"/>
    <lineage>
        <taxon>Eukaryota</taxon>
        <taxon>Viridiplantae</taxon>
        <taxon>Streptophyta</taxon>
        <taxon>Embryophyta</taxon>
        <taxon>Tracheophyta</taxon>
        <taxon>Spermatophyta</taxon>
        <taxon>Magnoliopsida</taxon>
        <taxon>Liliopsida</taxon>
        <taxon>Poales</taxon>
        <taxon>Poaceae</taxon>
        <taxon>BOP clade</taxon>
        <taxon>Pooideae</taxon>
        <taxon>Triticodae</taxon>
        <taxon>Triticeae</taxon>
        <taxon>Hordeinae</taxon>
        <taxon>Hordeum</taxon>
    </lineage>
</organism>
<feature type="domain" description="Reverse transcriptase zinc-binding" evidence="1">
    <location>
        <begin position="48"/>
        <end position="132"/>
    </location>
</feature>
<evidence type="ECO:0000259" key="1">
    <source>
        <dbReference type="Pfam" id="PF13966"/>
    </source>
</evidence>
<proteinExistence type="predicted"/>
<reference evidence="2" key="2">
    <citation type="submission" date="2020-10" db="EMBL/GenBank/DDBJ databases">
        <authorList>
            <person name="Scholz U."/>
            <person name="Mascher M."/>
            <person name="Fiebig A."/>
        </authorList>
    </citation>
    <scope>NUCLEOTIDE SEQUENCE [LARGE SCALE GENOMIC DNA]</scope>
    <source>
        <strain evidence="2">cv. Morex</strain>
    </source>
</reference>
<protein>
    <recommendedName>
        <fullName evidence="1">Reverse transcriptase zinc-binding domain-containing protein</fullName>
    </recommendedName>
</protein>
<dbReference type="InterPro" id="IPR026960">
    <property type="entry name" value="RVT-Znf"/>
</dbReference>
<evidence type="ECO:0000313" key="2">
    <source>
        <dbReference type="EnsemblPlants" id="HORVU.MOREX.r3.5HG0464520.1.CDS1"/>
    </source>
</evidence>
<dbReference type="Gramene" id="HORVU.MOREX.r2.5HG0384450.1">
    <property type="protein sequence ID" value="HORVU.MOREX.r2.5HG0384450.1.CDS.1"/>
    <property type="gene ID" value="HORVU.MOREX.r2.5HG0384450"/>
</dbReference>
<name>A0A8I6XWU8_HORVV</name>
<dbReference type="EnsemblPlants" id="HORVU.MOREX.r3.5HG0464520.1">
    <property type="protein sequence ID" value="HORVU.MOREX.r3.5HG0464520.1.CDS1"/>
    <property type="gene ID" value="HORVU.MOREX.r3.5HG0464520"/>
</dbReference>
<evidence type="ECO:0000313" key="3">
    <source>
        <dbReference type="Proteomes" id="UP000011116"/>
    </source>
</evidence>
<sequence length="227" mass="25845">MHNSLLATLRNRLTNVASVELVSVLSLLQNVATNNAPDDRFLTHGSSFSSRKAYSLLSSDHEIDLNAGYIWSSKAPIKVRIFGWLLCHDRLSTMANLHHKTITSHPNCPRCTTSHEDALHVSILCPYALQVWALLGLQPPHSIHRIWDTTTPVGLDINIWPTVGLAILWKLWDFKNALVFRNELHTPQITLRNIVSDFTLWVLRFKDSVSWEAAMSWRLYLASRCNL</sequence>